<dbReference type="EMBL" id="MU154553">
    <property type="protein sequence ID" value="KAF9496343.1"/>
    <property type="molecule type" value="Genomic_DNA"/>
</dbReference>
<dbReference type="OrthoDB" id="10346173at2759"/>
<evidence type="ECO:0000313" key="3">
    <source>
        <dbReference type="Proteomes" id="UP000807025"/>
    </source>
</evidence>
<proteinExistence type="predicted"/>
<feature type="region of interest" description="Disordered" evidence="1">
    <location>
        <begin position="253"/>
        <end position="295"/>
    </location>
</feature>
<feature type="compositionally biased region" description="Basic and acidic residues" evidence="1">
    <location>
        <begin position="359"/>
        <end position="369"/>
    </location>
</feature>
<feature type="compositionally biased region" description="Acidic residues" evidence="1">
    <location>
        <begin position="347"/>
        <end position="358"/>
    </location>
</feature>
<dbReference type="Proteomes" id="UP000807025">
    <property type="component" value="Unassembled WGS sequence"/>
</dbReference>
<evidence type="ECO:0000256" key="1">
    <source>
        <dbReference type="SAM" id="MobiDB-lite"/>
    </source>
</evidence>
<sequence>MAALDTSRHFRLTRKFLKLLTSGNVWKKWSQHDSDDITAQAILEHHLFQAYNLRARSPTEQAQMVWQLPLQMSIRQCIFAEENRVNTVRLDHSTEDVDEQVFCFRYSSFNEIGFALYTFDEPERSRHALGALYRAQQKSKFICTEDVLEHVEVSCVNATGLLHLPFVTGLVFRTDKKPVKAYTSYQKTIEHAVEVRTIGDDGLYSTQDILAVEKGRQFLDCQASDHEYEPEPASMLFIDAQRRGAATDAIAGGKGKHVEDYESDATPVSEAEEYLSSGDDTLAASSGMSSSTHSFFSGETHATGIANATKEEDAQNKYGIHDGDDHGEHNVYFGALAGGYTYHDNDSGENGEVGEGDEVMGHDGFKNEGQESSEIEEDVEEITGIDEFGVVKRRRNVPRFGYDNRTTIHARPVPSRSSRGLKRSPSKKVLRAFRAMLGIKAVA</sequence>
<reference evidence="2" key="1">
    <citation type="submission" date="2020-11" db="EMBL/GenBank/DDBJ databases">
        <authorList>
            <consortium name="DOE Joint Genome Institute"/>
            <person name="Ahrendt S."/>
            <person name="Riley R."/>
            <person name="Andreopoulos W."/>
            <person name="Labutti K."/>
            <person name="Pangilinan J."/>
            <person name="Ruiz-Duenas F.J."/>
            <person name="Barrasa J.M."/>
            <person name="Sanchez-Garcia M."/>
            <person name="Camarero S."/>
            <person name="Miyauchi S."/>
            <person name="Serrano A."/>
            <person name="Linde D."/>
            <person name="Babiker R."/>
            <person name="Drula E."/>
            <person name="Ayuso-Fernandez I."/>
            <person name="Pacheco R."/>
            <person name="Padilla G."/>
            <person name="Ferreira P."/>
            <person name="Barriuso J."/>
            <person name="Kellner H."/>
            <person name="Castanera R."/>
            <person name="Alfaro M."/>
            <person name="Ramirez L."/>
            <person name="Pisabarro A.G."/>
            <person name="Kuo A."/>
            <person name="Tritt A."/>
            <person name="Lipzen A."/>
            <person name="He G."/>
            <person name="Yan M."/>
            <person name="Ng V."/>
            <person name="Cullen D."/>
            <person name="Martin F."/>
            <person name="Rosso M.-N."/>
            <person name="Henrissat B."/>
            <person name="Hibbett D."/>
            <person name="Martinez A.T."/>
            <person name="Grigoriev I.V."/>
        </authorList>
    </citation>
    <scope>NUCLEOTIDE SEQUENCE</scope>
    <source>
        <strain evidence="2">ATCC 90797</strain>
    </source>
</reference>
<accession>A0A9P6DGQ7</accession>
<feature type="compositionally biased region" description="Low complexity" evidence="1">
    <location>
        <begin position="285"/>
        <end position="295"/>
    </location>
</feature>
<protein>
    <submittedName>
        <fullName evidence="2">Uncharacterized protein</fullName>
    </submittedName>
</protein>
<feature type="region of interest" description="Disordered" evidence="1">
    <location>
        <begin position="343"/>
        <end position="377"/>
    </location>
</feature>
<organism evidence="2 3">
    <name type="scientific">Pleurotus eryngii</name>
    <name type="common">Boletus of the steppes</name>
    <dbReference type="NCBI Taxonomy" id="5323"/>
    <lineage>
        <taxon>Eukaryota</taxon>
        <taxon>Fungi</taxon>
        <taxon>Dikarya</taxon>
        <taxon>Basidiomycota</taxon>
        <taxon>Agaricomycotina</taxon>
        <taxon>Agaricomycetes</taxon>
        <taxon>Agaricomycetidae</taxon>
        <taxon>Agaricales</taxon>
        <taxon>Pleurotineae</taxon>
        <taxon>Pleurotaceae</taxon>
        <taxon>Pleurotus</taxon>
    </lineage>
</organism>
<keyword evidence="3" id="KW-1185">Reference proteome</keyword>
<name>A0A9P6DGQ7_PLEER</name>
<comment type="caution">
    <text evidence="2">The sequence shown here is derived from an EMBL/GenBank/DDBJ whole genome shotgun (WGS) entry which is preliminary data.</text>
</comment>
<evidence type="ECO:0000313" key="2">
    <source>
        <dbReference type="EMBL" id="KAF9496343.1"/>
    </source>
</evidence>
<dbReference type="AlphaFoldDB" id="A0A9P6DGQ7"/>
<gene>
    <name evidence="2" type="ORF">BDN71DRAFT_1468870</name>
</gene>